<reference evidence="5 6" key="1">
    <citation type="submission" date="2015-09" db="EMBL/GenBank/DDBJ databases">
        <title>Draft genome of the parasitic nematode Teladorsagia circumcincta isolate WARC Sus (inbred).</title>
        <authorList>
            <person name="Mitreva M."/>
        </authorList>
    </citation>
    <scope>NUCLEOTIDE SEQUENCE [LARGE SCALE GENOMIC DNA]</scope>
    <source>
        <strain evidence="5 6">S</strain>
    </source>
</reference>
<dbReference type="GO" id="GO:0004386">
    <property type="term" value="F:helicase activity"/>
    <property type="evidence" value="ECO:0007669"/>
    <property type="project" value="UniProtKB-KW"/>
</dbReference>
<accession>A0A2G9TBG8</accession>
<keyword evidence="6" id="KW-1185">Reference proteome</keyword>
<dbReference type="OrthoDB" id="10259640at2759"/>
<dbReference type="AlphaFoldDB" id="A0A2G9TBG8"/>
<evidence type="ECO:0000259" key="4">
    <source>
        <dbReference type="SMART" id="SM01178"/>
    </source>
</evidence>
<evidence type="ECO:0000256" key="1">
    <source>
        <dbReference type="ARBA" id="ARBA00022801"/>
    </source>
</evidence>
<organism evidence="5 6">
    <name type="scientific">Teladorsagia circumcincta</name>
    <name type="common">Brown stomach worm</name>
    <name type="synonym">Ostertagia circumcincta</name>
    <dbReference type="NCBI Taxonomy" id="45464"/>
    <lineage>
        <taxon>Eukaryota</taxon>
        <taxon>Metazoa</taxon>
        <taxon>Ecdysozoa</taxon>
        <taxon>Nematoda</taxon>
        <taxon>Chromadorea</taxon>
        <taxon>Rhabditida</taxon>
        <taxon>Rhabditina</taxon>
        <taxon>Rhabditomorpha</taxon>
        <taxon>Strongyloidea</taxon>
        <taxon>Trichostrongylidae</taxon>
        <taxon>Teladorsagia</taxon>
    </lineage>
</organism>
<name>A0A2G9TBG8_TELCI</name>
<gene>
    <name evidence="5" type="ORF">TELCIR_23330</name>
</gene>
<evidence type="ECO:0000256" key="3">
    <source>
        <dbReference type="SAM" id="MobiDB-lite"/>
    </source>
</evidence>
<feature type="region of interest" description="Disordered" evidence="3">
    <location>
        <begin position="68"/>
        <end position="102"/>
    </location>
</feature>
<dbReference type="InterPro" id="IPR025313">
    <property type="entry name" value="SPB4-like_CTE"/>
</dbReference>
<keyword evidence="1" id="KW-0378">Hydrolase</keyword>
<keyword evidence="2" id="KW-0547">Nucleotide-binding</keyword>
<keyword evidence="2" id="KW-0067">ATP-binding</keyword>
<proteinExistence type="predicted"/>
<dbReference type="Proteomes" id="UP000230423">
    <property type="component" value="Unassembled WGS sequence"/>
</dbReference>
<evidence type="ECO:0000256" key="2">
    <source>
        <dbReference type="ARBA" id="ARBA00022806"/>
    </source>
</evidence>
<feature type="domain" description="ATP-dependent rRNA helicase SPB4-like C-terminal extension" evidence="4">
    <location>
        <begin position="1"/>
        <end position="59"/>
    </location>
</feature>
<dbReference type="SMART" id="SM01178">
    <property type="entry name" value="DUF4217"/>
    <property type="match status" value="1"/>
</dbReference>
<evidence type="ECO:0000313" key="6">
    <source>
        <dbReference type="Proteomes" id="UP000230423"/>
    </source>
</evidence>
<evidence type="ECO:0000313" key="5">
    <source>
        <dbReference type="EMBL" id="PIO55284.1"/>
    </source>
</evidence>
<protein>
    <recommendedName>
        <fullName evidence="4">ATP-dependent rRNA helicase SPB4-like C-terminal extension domain-containing protein</fullName>
    </recommendedName>
</protein>
<sequence length="129" mass="14445">MQATLSQFPELNQFAQKSLVAYLRSVYMMRNKKVFDVTTIDAAALAASYGLATVPRVRFLSKKGIATKGAKEKEDVDRTKSATSRLPKSDAEVEKHTSAESFDVNEENEDILVVKKKDVFNSLKQDQEL</sequence>
<keyword evidence="2" id="KW-0347">Helicase</keyword>
<feature type="non-terminal residue" evidence="5">
    <location>
        <position position="129"/>
    </location>
</feature>
<dbReference type="EMBL" id="KZ387337">
    <property type="protein sequence ID" value="PIO55284.1"/>
    <property type="molecule type" value="Genomic_DNA"/>
</dbReference>
<feature type="compositionally biased region" description="Basic and acidic residues" evidence="3">
    <location>
        <begin position="69"/>
        <end position="80"/>
    </location>
</feature>
<feature type="compositionally biased region" description="Basic and acidic residues" evidence="3">
    <location>
        <begin position="87"/>
        <end position="98"/>
    </location>
</feature>
<dbReference type="GO" id="GO:0016787">
    <property type="term" value="F:hydrolase activity"/>
    <property type="evidence" value="ECO:0007669"/>
    <property type="project" value="UniProtKB-KW"/>
</dbReference>
<dbReference type="Pfam" id="PF13959">
    <property type="entry name" value="CTE_SPB4"/>
    <property type="match status" value="1"/>
</dbReference>